<evidence type="ECO:0000313" key="6">
    <source>
        <dbReference type="EMBL" id="GIH03198.1"/>
    </source>
</evidence>
<evidence type="ECO:0000256" key="1">
    <source>
        <dbReference type="ARBA" id="ARBA00009437"/>
    </source>
</evidence>
<dbReference type="CDD" id="cd08423">
    <property type="entry name" value="PBP2_LTTR_like_6"/>
    <property type="match status" value="1"/>
</dbReference>
<dbReference type="SUPFAM" id="SSF46785">
    <property type="entry name" value="Winged helix' DNA-binding domain"/>
    <property type="match status" value="1"/>
</dbReference>
<protein>
    <submittedName>
        <fullName evidence="6">LysR family transcriptional regulator</fullName>
    </submittedName>
</protein>
<dbReference type="Pfam" id="PF03466">
    <property type="entry name" value="LysR_substrate"/>
    <property type="match status" value="1"/>
</dbReference>
<comment type="caution">
    <text evidence="6">The sequence shown here is derived from an EMBL/GenBank/DDBJ whole genome shotgun (WGS) entry which is preliminary data.</text>
</comment>
<evidence type="ECO:0000256" key="3">
    <source>
        <dbReference type="ARBA" id="ARBA00023125"/>
    </source>
</evidence>
<dbReference type="Gene3D" id="3.40.190.10">
    <property type="entry name" value="Periplasmic binding protein-like II"/>
    <property type="match status" value="2"/>
</dbReference>
<accession>A0A8J3Q3E2</accession>
<dbReference type="InterPro" id="IPR000847">
    <property type="entry name" value="LysR_HTH_N"/>
</dbReference>
<evidence type="ECO:0000256" key="2">
    <source>
        <dbReference type="ARBA" id="ARBA00023015"/>
    </source>
</evidence>
<dbReference type="InterPro" id="IPR036388">
    <property type="entry name" value="WH-like_DNA-bd_sf"/>
</dbReference>
<proteinExistence type="inferred from homology"/>
<keyword evidence="3" id="KW-0238">DNA-binding</keyword>
<dbReference type="PANTHER" id="PTHR30346">
    <property type="entry name" value="TRANSCRIPTIONAL DUAL REGULATOR HCAR-RELATED"/>
    <property type="match status" value="1"/>
</dbReference>
<dbReference type="PROSITE" id="PS50931">
    <property type="entry name" value="HTH_LYSR"/>
    <property type="match status" value="1"/>
</dbReference>
<feature type="domain" description="HTH lysR-type" evidence="5">
    <location>
        <begin position="2"/>
        <end position="59"/>
    </location>
</feature>
<reference evidence="6" key="1">
    <citation type="submission" date="2021-01" db="EMBL/GenBank/DDBJ databases">
        <title>Whole genome shotgun sequence of Rhizocola hellebori NBRC 109834.</title>
        <authorList>
            <person name="Komaki H."/>
            <person name="Tamura T."/>
        </authorList>
    </citation>
    <scope>NUCLEOTIDE SEQUENCE</scope>
    <source>
        <strain evidence="6">NBRC 109834</strain>
    </source>
</reference>
<evidence type="ECO:0000256" key="4">
    <source>
        <dbReference type="ARBA" id="ARBA00023163"/>
    </source>
</evidence>
<comment type="similarity">
    <text evidence="1">Belongs to the LysR transcriptional regulatory family.</text>
</comment>
<dbReference type="GO" id="GO:0003677">
    <property type="term" value="F:DNA binding"/>
    <property type="evidence" value="ECO:0007669"/>
    <property type="project" value="UniProtKB-KW"/>
</dbReference>
<dbReference type="EMBL" id="BONY01000006">
    <property type="protein sequence ID" value="GIH03198.1"/>
    <property type="molecule type" value="Genomic_DNA"/>
</dbReference>
<dbReference type="SUPFAM" id="SSF53850">
    <property type="entry name" value="Periplasmic binding protein-like II"/>
    <property type="match status" value="1"/>
</dbReference>
<name>A0A8J3Q3E2_9ACTN</name>
<dbReference type="GO" id="GO:0003700">
    <property type="term" value="F:DNA-binding transcription factor activity"/>
    <property type="evidence" value="ECO:0007669"/>
    <property type="project" value="InterPro"/>
</dbReference>
<dbReference type="Proteomes" id="UP000612899">
    <property type="component" value="Unassembled WGS sequence"/>
</dbReference>
<dbReference type="InterPro" id="IPR005119">
    <property type="entry name" value="LysR_subst-bd"/>
</dbReference>
<dbReference type="PANTHER" id="PTHR30346:SF29">
    <property type="entry name" value="LYSR SUBSTRATE-BINDING"/>
    <property type="match status" value="1"/>
</dbReference>
<keyword evidence="7" id="KW-1185">Reference proteome</keyword>
<dbReference type="Gene3D" id="1.10.10.10">
    <property type="entry name" value="Winged helix-like DNA-binding domain superfamily/Winged helix DNA-binding domain"/>
    <property type="match status" value="1"/>
</dbReference>
<dbReference type="RefSeq" id="WP_203907118.1">
    <property type="nucleotide sequence ID" value="NZ_BONY01000006.1"/>
</dbReference>
<dbReference type="InterPro" id="IPR036390">
    <property type="entry name" value="WH_DNA-bd_sf"/>
</dbReference>
<sequence>MIDMQRLRVLREVAEHGSFSKAAAALLLTPSAVSQQIAALERSLGTTVVQRGPRGAVLTEPGRMLVETADVIMAELLSTQEQIGRLAARGTQRLSVATFASAGQTLLPAAVSALAARHPGLEWKVSEHEPEQAITLVREGKADLALVFHFDGQPPVSPGDRSGLHWTQLMDDPMSIVLPAGHRLAGRSSIALGELAGETWVEGCLSVGDRLKKYAALAGFEPQFACRTTDYNFAQALIAAGVGVGLVPRIAQLAPSEKLAVVALDPPHPTRYIGIVTARRRAQPLVAELMEALLPG</sequence>
<dbReference type="Pfam" id="PF00126">
    <property type="entry name" value="HTH_1"/>
    <property type="match status" value="1"/>
</dbReference>
<gene>
    <name evidence="6" type="ORF">Rhe02_12650</name>
</gene>
<dbReference type="AlphaFoldDB" id="A0A8J3Q3E2"/>
<keyword evidence="4" id="KW-0804">Transcription</keyword>
<dbReference type="GO" id="GO:0032993">
    <property type="term" value="C:protein-DNA complex"/>
    <property type="evidence" value="ECO:0007669"/>
    <property type="project" value="TreeGrafter"/>
</dbReference>
<evidence type="ECO:0000313" key="7">
    <source>
        <dbReference type="Proteomes" id="UP000612899"/>
    </source>
</evidence>
<dbReference type="FunFam" id="1.10.10.10:FF:000001">
    <property type="entry name" value="LysR family transcriptional regulator"/>
    <property type="match status" value="1"/>
</dbReference>
<organism evidence="6 7">
    <name type="scientific">Rhizocola hellebori</name>
    <dbReference type="NCBI Taxonomy" id="1392758"/>
    <lineage>
        <taxon>Bacteria</taxon>
        <taxon>Bacillati</taxon>
        <taxon>Actinomycetota</taxon>
        <taxon>Actinomycetes</taxon>
        <taxon>Micromonosporales</taxon>
        <taxon>Micromonosporaceae</taxon>
        <taxon>Rhizocola</taxon>
    </lineage>
</organism>
<evidence type="ECO:0000259" key="5">
    <source>
        <dbReference type="PROSITE" id="PS50931"/>
    </source>
</evidence>
<keyword evidence="2" id="KW-0805">Transcription regulation</keyword>